<keyword evidence="2" id="KW-1185">Reference proteome</keyword>
<dbReference type="AlphaFoldDB" id="A0A918WCK4"/>
<sequence>MVNRKYAPDDPANGSPGAPRMHGVWLARGAEGRFSVYVPRDGGVIRWTEGADGRFTGPVPLGGGGELWPYLGVGQGPDRYVHMVGIRPTDTGDGHVELVYSAQFQTGRPNVEWKSFGHSNTKAPWYGNPAVAVDPQGRVYVFTRNGGGGVSCRARKDNGAWHPWWDLKGNNTDRNPVAMITGAGLVELYTSTHQGLRRYIQKESGAMPVAEDVLLTPLVQGTLAAVTGPSGHVTAFYADGLGKICAWSPGRGLAPTAFADAIGTGPITAVNCLIDGYECTLLAQCDEQGRTAFAAYLTEREETGLNWTVSGPPVTNPPVLTTDAAGAAVAAALTPDGGVVVTRQKDEPGLALEAWTRI</sequence>
<reference evidence="1" key="1">
    <citation type="journal article" date="2014" name="Int. J. Syst. Evol. Microbiol.">
        <title>Complete genome sequence of Corynebacterium casei LMG S-19264T (=DSM 44701T), isolated from a smear-ripened cheese.</title>
        <authorList>
            <consortium name="US DOE Joint Genome Institute (JGI-PGF)"/>
            <person name="Walter F."/>
            <person name="Albersmeier A."/>
            <person name="Kalinowski J."/>
            <person name="Ruckert C."/>
        </authorList>
    </citation>
    <scope>NUCLEOTIDE SEQUENCE</scope>
    <source>
        <strain evidence="1">JCM 4518</strain>
    </source>
</reference>
<dbReference type="EMBL" id="BMUL01000013">
    <property type="protein sequence ID" value="GHA98707.1"/>
    <property type="molecule type" value="Genomic_DNA"/>
</dbReference>
<gene>
    <name evidence="1" type="ORF">GCM10010305_47800</name>
</gene>
<proteinExistence type="predicted"/>
<dbReference type="Gene3D" id="2.120.10.70">
    <property type="entry name" value="Fucose-specific lectin"/>
    <property type="match status" value="1"/>
</dbReference>
<dbReference type="Proteomes" id="UP000644020">
    <property type="component" value="Unassembled WGS sequence"/>
</dbReference>
<organism evidence="1 2">
    <name type="scientific">Streptomyces termitum</name>
    <dbReference type="NCBI Taxonomy" id="67368"/>
    <lineage>
        <taxon>Bacteria</taxon>
        <taxon>Bacillati</taxon>
        <taxon>Actinomycetota</taxon>
        <taxon>Actinomycetes</taxon>
        <taxon>Kitasatosporales</taxon>
        <taxon>Streptomycetaceae</taxon>
        <taxon>Streptomyces</taxon>
    </lineage>
</organism>
<dbReference type="RefSeq" id="WP_189980778.1">
    <property type="nucleotide sequence ID" value="NZ_BMUL01000013.1"/>
</dbReference>
<protein>
    <submittedName>
        <fullName evidence="1">Uncharacterized protein</fullName>
    </submittedName>
</protein>
<evidence type="ECO:0000313" key="2">
    <source>
        <dbReference type="Proteomes" id="UP000644020"/>
    </source>
</evidence>
<evidence type="ECO:0000313" key="1">
    <source>
        <dbReference type="EMBL" id="GHA98707.1"/>
    </source>
</evidence>
<accession>A0A918WCK4</accession>
<reference evidence="1" key="2">
    <citation type="submission" date="2020-09" db="EMBL/GenBank/DDBJ databases">
        <authorList>
            <person name="Sun Q."/>
            <person name="Ohkuma M."/>
        </authorList>
    </citation>
    <scope>NUCLEOTIDE SEQUENCE</scope>
    <source>
        <strain evidence="1">JCM 4518</strain>
    </source>
</reference>
<dbReference type="SUPFAM" id="SSF89372">
    <property type="entry name" value="Fucose-specific lectin"/>
    <property type="match status" value="1"/>
</dbReference>
<name>A0A918WCK4_9ACTN</name>
<comment type="caution">
    <text evidence="1">The sequence shown here is derived from an EMBL/GenBank/DDBJ whole genome shotgun (WGS) entry which is preliminary data.</text>
</comment>